<name>A0A1D9PSB4_SCLS1</name>
<protein>
    <submittedName>
        <fullName evidence="1">Uncharacterized protein</fullName>
    </submittedName>
</protein>
<gene>
    <name evidence="1" type="ORF">sscle_01g002790</name>
</gene>
<evidence type="ECO:0000313" key="2">
    <source>
        <dbReference type="Proteomes" id="UP000177798"/>
    </source>
</evidence>
<dbReference type="OrthoDB" id="3534862at2759"/>
<dbReference type="KEGG" id="ssl:SS1G_09956"/>
<reference evidence="2" key="1">
    <citation type="journal article" date="2017" name="Genome Biol. Evol.">
        <title>The complete genome sequence of the phytopathogenic fungus Sclerotinia sclerotiorum reveals insights into the genome architecture of broad host range pathogens.</title>
        <authorList>
            <person name="Derbyshire M."/>
            <person name="Denton-Giles M."/>
            <person name="Hegedus D."/>
            <person name="Seifbarghy S."/>
            <person name="Rollins J."/>
            <person name="van Kan J."/>
            <person name="Seidl M.F."/>
            <person name="Faino L."/>
            <person name="Mbengue M."/>
            <person name="Navaud O."/>
            <person name="Raffaele S."/>
            <person name="Hammond-Kosack K."/>
            <person name="Heard S."/>
            <person name="Oliver R."/>
        </authorList>
    </citation>
    <scope>NUCLEOTIDE SEQUENCE [LARGE SCALE GENOMIC DNA]</scope>
    <source>
        <strain evidence="2">ATCC 18683 / 1980 / Ss-1</strain>
    </source>
</reference>
<accession>A0A1D9PSB4</accession>
<dbReference type="AlphaFoldDB" id="A0A1D9PSB4"/>
<dbReference type="Proteomes" id="UP000177798">
    <property type="component" value="Chromosome 1"/>
</dbReference>
<sequence length="315" mass="34899">MSTIFNDNDSHEGNQSMIALNDYTEDERCINDIRSYPSLFNDVSIGSFPQQEWHSDFDGQISYKDNQKSSKRSVDTILCHTGTHFDTSGQVPDHPLYPTIIPDARDLYNPESPSLVVASPSSDHSDNLHLTISYTDMVQDQHVADKYRSGILDIASHEIVSSRSVESLQPISLGISPEYYFHIAPDAIGDNKASIAATPSPLGNSSSPCKGQSTFYAPGGNSYKLQCPTPGHSTSPYDYSGSQTLFLCTTTSTMHTTITGQSLPTMSIHTPPEISLSNSPHIHYTSDQTQLDRWIYETSDDMPLAERFEKSKWEC</sequence>
<proteinExistence type="predicted"/>
<dbReference type="EMBL" id="CP017814">
    <property type="protein sequence ID" value="APA05509.1"/>
    <property type="molecule type" value="Genomic_DNA"/>
</dbReference>
<dbReference type="RefSeq" id="XP_001589321.1">
    <property type="nucleotide sequence ID" value="XM_001589271.1"/>
</dbReference>
<organism evidence="1 2">
    <name type="scientific">Sclerotinia sclerotiorum (strain ATCC 18683 / 1980 / Ss-1)</name>
    <name type="common">White mold</name>
    <name type="synonym">Whetzelinia sclerotiorum</name>
    <dbReference type="NCBI Taxonomy" id="665079"/>
    <lineage>
        <taxon>Eukaryota</taxon>
        <taxon>Fungi</taxon>
        <taxon>Dikarya</taxon>
        <taxon>Ascomycota</taxon>
        <taxon>Pezizomycotina</taxon>
        <taxon>Leotiomycetes</taxon>
        <taxon>Helotiales</taxon>
        <taxon>Sclerotiniaceae</taxon>
        <taxon>Sclerotinia</taxon>
    </lineage>
</organism>
<dbReference type="VEuPathDB" id="FungiDB:sscle_01g002790"/>
<evidence type="ECO:0000313" key="1">
    <source>
        <dbReference type="EMBL" id="APA05509.1"/>
    </source>
</evidence>